<feature type="domain" description="Mycothiol-dependent maleylpyruvate isomerase metal-binding" evidence="1">
    <location>
        <begin position="19"/>
        <end position="155"/>
    </location>
</feature>
<comment type="caution">
    <text evidence="2">The sequence shown here is derived from an EMBL/GenBank/DDBJ whole genome shotgun (WGS) entry which is preliminary data.</text>
</comment>
<proteinExistence type="predicted"/>
<dbReference type="GO" id="GO:0016853">
    <property type="term" value="F:isomerase activity"/>
    <property type="evidence" value="ECO:0007669"/>
    <property type="project" value="UniProtKB-KW"/>
</dbReference>
<dbReference type="Pfam" id="PF11716">
    <property type="entry name" value="MDMPI_N"/>
    <property type="match status" value="1"/>
</dbReference>
<dbReference type="NCBIfam" id="TIGR03083">
    <property type="entry name" value="maleylpyruvate isomerase family mycothiol-dependent enzyme"/>
    <property type="match status" value="1"/>
</dbReference>
<dbReference type="InterPro" id="IPR017517">
    <property type="entry name" value="Maleyloyr_isom"/>
</dbReference>
<dbReference type="SUPFAM" id="SSF109854">
    <property type="entry name" value="DinB/YfiT-like putative metalloenzymes"/>
    <property type="match status" value="1"/>
</dbReference>
<keyword evidence="2" id="KW-0413">Isomerase</keyword>
<gene>
    <name evidence="2" type="ORF">GCM10022236_05820</name>
</gene>
<organism evidence="2 3">
    <name type="scientific">Microlunatus ginsengisoli</name>
    <dbReference type="NCBI Taxonomy" id="363863"/>
    <lineage>
        <taxon>Bacteria</taxon>
        <taxon>Bacillati</taxon>
        <taxon>Actinomycetota</taxon>
        <taxon>Actinomycetes</taxon>
        <taxon>Propionibacteriales</taxon>
        <taxon>Propionibacteriaceae</taxon>
        <taxon>Microlunatus</taxon>
    </lineage>
</organism>
<evidence type="ECO:0000313" key="2">
    <source>
        <dbReference type="EMBL" id="GAA3606794.1"/>
    </source>
</evidence>
<keyword evidence="3" id="KW-1185">Reference proteome</keyword>
<dbReference type="InterPro" id="IPR024344">
    <property type="entry name" value="MDMPI_metal-binding"/>
</dbReference>
<reference evidence="3" key="1">
    <citation type="journal article" date="2019" name="Int. J. Syst. Evol. Microbiol.">
        <title>The Global Catalogue of Microorganisms (GCM) 10K type strain sequencing project: providing services to taxonomists for standard genome sequencing and annotation.</title>
        <authorList>
            <consortium name="The Broad Institute Genomics Platform"/>
            <consortium name="The Broad Institute Genome Sequencing Center for Infectious Disease"/>
            <person name="Wu L."/>
            <person name="Ma J."/>
        </authorList>
    </citation>
    <scope>NUCLEOTIDE SEQUENCE [LARGE SCALE GENOMIC DNA]</scope>
    <source>
        <strain evidence="3">JCM 16929</strain>
    </source>
</reference>
<dbReference type="Proteomes" id="UP001501490">
    <property type="component" value="Unassembled WGS sequence"/>
</dbReference>
<dbReference type="Gene3D" id="1.20.120.450">
    <property type="entry name" value="dinb family like domain"/>
    <property type="match status" value="1"/>
</dbReference>
<evidence type="ECO:0000313" key="3">
    <source>
        <dbReference type="Proteomes" id="UP001501490"/>
    </source>
</evidence>
<dbReference type="SUPFAM" id="SSF55718">
    <property type="entry name" value="SCP-like"/>
    <property type="match status" value="1"/>
</dbReference>
<sequence length="242" mass="25861">MSETSASQDRLTEVRHLLTEATHRLLGDTIAVGDEDWPAPSRLPGWSRGHVATHIARQAEALSRLANWARTGQRQAMYSSDDERNAQIDAGSGRSGLELQIDLDTTAGRLAEDFESLDAADAWDAVVELRGGTEVPARMLPLARLGEVVLHHIDLDIGYDIDAVDPATAGWLLEYTAFRLGGRDGFPSLELRVTGGPASRVGPPSDEPQVISGTAAALLGWLTGRSGPDRVEGAEGLSLPPL</sequence>
<protein>
    <submittedName>
        <fullName evidence="2">Maleylpyruvate isomerase family mycothiol-dependent enzyme</fullName>
    </submittedName>
</protein>
<dbReference type="InterPro" id="IPR034660">
    <property type="entry name" value="DinB/YfiT-like"/>
</dbReference>
<evidence type="ECO:0000259" key="1">
    <source>
        <dbReference type="Pfam" id="PF11716"/>
    </source>
</evidence>
<dbReference type="InterPro" id="IPR036527">
    <property type="entry name" value="SCP2_sterol-bd_dom_sf"/>
</dbReference>
<name>A0ABP6ZES3_9ACTN</name>
<dbReference type="EMBL" id="BAABAB010000005">
    <property type="protein sequence ID" value="GAA3606794.1"/>
    <property type="molecule type" value="Genomic_DNA"/>
</dbReference>
<dbReference type="RefSeq" id="WP_344801582.1">
    <property type="nucleotide sequence ID" value="NZ_BAABAB010000005.1"/>
</dbReference>
<accession>A0ABP6ZES3</accession>